<evidence type="ECO:0000313" key="1">
    <source>
        <dbReference type="EMBL" id="KAK4258525.1"/>
    </source>
</evidence>
<comment type="caution">
    <text evidence="1">The sequence shown here is derived from an EMBL/GenBank/DDBJ whole genome shotgun (WGS) entry which is preliminary data.</text>
</comment>
<dbReference type="Proteomes" id="UP001293593">
    <property type="component" value="Unassembled WGS sequence"/>
</dbReference>
<proteinExistence type="predicted"/>
<accession>A0AAE1IVQ3</accession>
<sequence length="276" mass="31647">MLRNLRSRRRLRYGAFICAAFSALLLLLSVSLLYTRLSHSNAHLHNYLHRNPRPSNEVNYDSLLSDSTNDEILGGEDKIDALDFVEEQQQEVDDLRSVEVDEEEETFDQSKTSGYFFDHVSGFIRKAFNKRSIEEWDDGQAGVFLGSGTEDRSKTAFGSDDVPVDEEVRRKAMQVMGIEDLLMLKVGRRVSPLREGWGEWFDKKGDFLRKDKMLKSNLDALNPLRNPLLQDPDGVGVTGLTRGDRIVQKYLLNEFKRVPFPRKKAFDISRATHGFK</sequence>
<dbReference type="AlphaFoldDB" id="A0AAE1IVQ3"/>
<dbReference type="InterPro" id="IPR044789">
    <property type="entry name" value="Put_A1-4-GlycosylTfrase_plant"/>
</dbReference>
<dbReference type="PANTHER" id="PTHR47213:SF1">
    <property type="entry name" value="OS07G0567300 PROTEIN"/>
    <property type="match status" value="1"/>
</dbReference>
<name>A0AAE1IVQ3_9FABA</name>
<dbReference type="EMBL" id="JAWXYG010000011">
    <property type="protein sequence ID" value="KAK4258525.1"/>
    <property type="molecule type" value="Genomic_DNA"/>
</dbReference>
<gene>
    <name evidence="1" type="ORF">QN277_004967</name>
</gene>
<dbReference type="PANTHER" id="PTHR47213">
    <property type="entry name" value="OS07G0567300 PROTEIN"/>
    <property type="match status" value="1"/>
</dbReference>
<reference evidence="1" key="1">
    <citation type="submission" date="2023-10" db="EMBL/GenBank/DDBJ databases">
        <title>Chromosome-level genome of the transformable northern wattle, Acacia crassicarpa.</title>
        <authorList>
            <person name="Massaro I."/>
            <person name="Sinha N.R."/>
            <person name="Poethig S."/>
            <person name="Leichty A.R."/>
        </authorList>
    </citation>
    <scope>NUCLEOTIDE SEQUENCE</scope>
    <source>
        <strain evidence="1">Acra3RX</strain>
        <tissue evidence="1">Leaf</tissue>
    </source>
</reference>
<evidence type="ECO:0000313" key="2">
    <source>
        <dbReference type="Proteomes" id="UP001293593"/>
    </source>
</evidence>
<protein>
    <submittedName>
        <fullName evidence="1">Uncharacterized protein</fullName>
    </submittedName>
</protein>
<organism evidence="1 2">
    <name type="scientific">Acacia crassicarpa</name>
    <name type="common">northern wattle</name>
    <dbReference type="NCBI Taxonomy" id="499986"/>
    <lineage>
        <taxon>Eukaryota</taxon>
        <taxon>Viridiplantae</taxon>
        <taxon>Streptophyta</taxon>
        <taxon>Embryophyta</taxon>
        <taxon>Tracheophyta</taxon>
        <taxon>Spermatophyta</taxon>
        <taxon>Magnoliopsida</taxon>
        <taxon>eudicotyledons</taxon>
        <taxon>Gunneridae</taxon>
        <taxon>Pentapetalae</taxon>
        <taxon>rosids</taxon>
        <taxon>fabids</taxon>
        <taxon>Fabales</taxon>
        <taxon>Fabaceae</taxon>
        <taxon>Caesalpinioideae</taxon>
        <taxon>mimosoid clade</taxon>
        <taxon>Acacieae</taxon>
        <taxon>Acacia</taxon>
    </lineage>
</organism>
<keyword evidence="2" id="KW-1185">Reference proteome</keyword>